<name>A0AAE3LJV6_9BACT</name>
<gene>
    <name evidence="4" type="ORF">OD355_06530</name>
</gene>
<dbReference type="PANTHER" id="PTHR43420:SF44">
    <property type="entry name" value="ACETYLTRANSFERASE YPEA"/>
    <property type="match status" value="1"/>
</dbReference>
<evidence type="ECO:0000313" key="4">
    <source>
        <dbReference type="EMBL" id="MCU7694167.1"/>
    </source>
</evidence>
<dbReference type="Proteomes" id="UP001209317">
    <property type="component" value="Unassembled WGS sequence"/>
</dbReference>
<keyword evidence="2" id="KW-0012">Acyltransferase</keyword>
<feature type="domain" description="N-acetyltransferase" evidence="3">
    <location>
        <begin position="155"/>
        <end position="282"/>
    </location>
</feature>
<dbReference type="PANTHER" id="PTHR43420">
    <property type="entry name" value="ACETYLTRANSFERASE"/>
    <property type="match status" value="1"/>
</dbReference>
<reference evidence="4" key="1">
    <citation type="submission" date="2022-10" db="EMBL/GenBank/DDBJ databases">
        <authorList>
            <person name="Kim H.S."/>
            <person name="Kim J.-S."/>
            <person name="Suh M.K."/>
            <person name="Eom M.K."/>
            <person name="Lee J.-S."/>
        </authorList>
    </citation>
    <scope>NUCLEOTIDE SEQUENCE</scope>
    <source>
        <strain evidence="4">LIP-5</strain>
    </source>
</reference>
<dbReference type="EMBL" id="JAOTPL010000007">
    <property type="protein sequence ID" value="MCU7694167.1"/>
    <property type="molecule type" value="Genomic_DNA"/>
</dbReference>
<dbReference type="GO" id="GO:0016747">
    <property type="term" value="F:acyltransferase activity, transferring groups other than amino-acyl groups"/>
    <property type="evidence" value="ECO:0007669"/>
    <property type="project" value="InterPro"/>
</dbReference>
<dbReference type="InterPro" id="IPR016181">
    <property type="entry name" value="Acyl_CoA_acyltransferase"/>
</dbReference>
<sequence length="282" mass="31891">MKILSLKNIAFDRIYESFSQAFADYELQLNRQELQTMLKRRGFDPAMSFAAFHENQIAAFTLNGTGSFNATPTAYDTGTGTIMKFRGQGLATKIFEHSIPRLVQKGIRQYLLEVLQHNTKALSVYTKLGFTITREFNYYKQFNEEVHVGQKTFYANVKQTKMVFPQLISGFWDFSPSWQNSFDAIKRNPGSFIMLKAFTANILTGYCVFEPASGDITQIAVHENHRGKGIGSALLAEAVKLNKSKVIKMINTDSTCASVKAFMKAKNIPLKGQQFEMIKIIQ</sequence>
<dbReference type="SUPFAM" id="SSF55729">
    <property type="entry name" value="Acyl-CoA N-acyltransferases (Nat)"/>
    <property type="match status" value="2"/>
</dbReference>
<dbReference type="PROSITE" id="PS51186">
    <property type="entry name" value="GNAT"/>
    <property type="match status" value="2"/>
</dbReference>
<dbReference type="CDD" id="cd04301">
    <property type="entry name" value="NAT_SF"/>
    <property type="match status" value="1"/>
</dbReference>
<accession>A0AAE3LJV6</accession>
<keyword evidence="5" id="KW-1185">Reference proteome</keyword>
<evidence type="ECO:0000259" key="3">
    <source>
        <dbReference type="PROSITE" id="PS51186"/>
    </source>
</evidence>
<dbReference type="InterPro" id="IPR000182">
    <property type="entry name" value="GNAT_dom"/>
</dbReference>
<dbReference type="Pfam" id="PF00583">
    <property type="entry name" value="Acetyltransf_1"/>
    <property type="match status" value="1"/>
</dbReference>
<comment type="caution">
    <text evidence="4">The sequence shown here is derived from an EMBL/GenBank/DDBJ whole genome shotgun (WGS) entry which is preliminary data.</text>
</comment>
<dbReference type="AlphaFoldDB" id="A0AAE3LJV6"/>
<feature type="domain" description="N-acetyltransferase" evidence="3">
    <location>
        <begin position="1"/>
        <end position="149"/>
    </location>
</feature>
<evidence type="ECO:0000313" key="5">
    <source>
        <dbReference type="Proteomes" id="UP001209317"/>
    </source>
</evidence>
<evidence type="ECO:0000256" key="1">
    <source>
        <dbReference type="ARBA" id="ARBA00022679"/>
    </source>
</evidence>
<dbReference type="Gene3D" id="3.40.630.30">
    <property type="match status" value="2"/>
</dbReference>
<dbReference type="InterPro" id="IPR050680">
    <property type="entry name" value="YpeA/RimI_acetyltransf"/>
</dbReference>
<organism evidence="4 5">
    <name type="scientific">Haoranjiania flava</name>
    <dbReference type="NCBI Taxonomy" id="1856322"/>
    <lineage>
        <taxon>Bacteria</taxon>
        <taxon>Pseudomonadati</taxon>
        <taxon>Bacteroidota</taxon>
        <taxon>Chitinophagia</taxon>
        <taxon>Chitinophagales</taxon>
        <taxon>Chitinophagaceae</taxon>
        <taxon>Haoranjiania</taxon>
    </lineage>
</organism>
<dbReference type="RefSeq" id="WP_263037653.1">
    <property type="nucleotide sequence ID" value="NZ_JAOTPL010000007.1"/>
</dbReference>
<dbReference type="Pfam" id="PF13508">
    <property type="entry name" value="Acetyltransf_7"/>
    <property type="match status" value="1"/>
</dbReference>
<proteinExistence type="predicted"/>
<keyword evidence="1" id="KW-0808">Transferase</keyword>
<protein>
    <submittedName>
        <fullName evidence="4">GNAT family N-acetyltransferase</fullName>
    </submittedName>
</protein>
<evidence type="ECO:0000256" key="2">
    <source>
        <dbReference type="ARBA" id="ARBA00023315"/>
    </source>
</evidence>